<protein>
    <submittedName>
        <fullName evidence="2">Uncharacterized protein</fullName>
    </submittedName>
</protein>
<evidence type="ECO:0000313" key="3">
    <source>
        <dbReference type="Proteomes" id="UP000683925"/>
    </source>
</evidence>
<evidence type="ECO:0000313" key="2">
    <source>
        <dbReference type="EMBL" id="CAD8178040.1"/>
    </source>
</evidence>
<evidence type="ECO:0000256" key="1">
    <source>
        <dbReference type="SAM" id="MobiDB-lite"/>
    </source>
</evidence>
<name>A0A8S1VLC4_PAROT</name>
<dbReference type="OMA" id="LLCWIEK"/>
<dbReference type="Proteomes" id="UP000683925">
    <property type="component" value="Unassembled WGS sequence"/>
</dbReference>
<dbReference type="OrthoDB" id="299309at2759"/>
<reference evidence="2" key="1">
    <citation type="submission" date="2021-01" db="EMBL/GenBank/DDBJ databases">
        <authorList>
            <consortium name="Genoscope - CEA"/>
            <person name="William W."/>
        </authorList>
    </citation>
    <scope>NUCLEOTIDE SEQUENCE</scope>
</reference>
<organism evidence="2 3">
    <name type="scientific">Paramecium octaurelia</name>
    <dbReference type="NCBI Taxonomy" id="43137"/>
    <lineage>
        <taxon>Eukaryota</taxon>
        <taxon>Sar</taxon>
        <taxon>Alveolata</taxon>
        <taxon>Ciliophora</taxon>
        <taxon>Intramacronucleata</taxon>
        <taxon>Oligohymenophorea</taxon>
        <taxon>Peniculida</taxon>
        <taxon>Parameciidae</taxon>
        <taxon>Paramecium</taxon>
    </lineage>
</organism>
<comment type="caution">
    <text evidence="2">The sequence shown here is derived from an EMBL/GenBank/DDBJ whole genome shotgun (WGS) entry which is preliminary data.</text>
</comment>
<accession>A0A8S1VLC4</accession>
<proteinExistence type="predicted"/>
<feature type="region of interest" description="Disordered" evidence="1">
    <location>
        <begin position="365"/>
        <end position="384"/>
    </location>
</feature>
<sequence length="596" mass="71332">MKKHFNYEISFEQLNGRMPPTNTPCDKQPIIHFDSNVHVFWPSDQKFYTALELKNFVKQDFFNHPLVQHLKPLIHRKPIQKQYMKRQYEDPLVMEKKKEILKNLSWFAGLKNNSNEFAKTLKFRLNQLSQQNYNQISKIIIELLTQKQKDDVITFIEELINIAANQNKFRHLYSQLMKEIIKHTNSYQFLDSYLNSFIYYQENYEEFQNSYNKDDEIVVLTKRKQHFIGKYKFIVHLYKDRVIKIQYINNSILQLQNRLIYLLENKNLQAFFTDEIVESLLDIISAMKNDLFIKQYREDTQLEQDFISFLKQKECTQWNKDQFCFSPKGIRMLLCWIEKRVASQRLKLLIANLLEKLDNNWKNKKQNSKKKLDTSESSDSDIEELPLKQKPSIKLNVQNLDLIHEEENDFSVQKQPTIKQIHSNLERIFLIKQTQDYYAEILKLYSQIKQSELIVSFWNCLLKLITRITADNSQKVEFAFKIYSITNEDFIKELILEQIQIRLSEVIYDVIDSKFGVNFMTNLLKPFIEQDIKQLQLFSQIEINEETQSFFVIIVPKLVCAQNIQTVENIEYLQNFLIANLLLNKDQYGKVMDNIK</sequence>
<dbReference type="AlphaFoldDB" id="A0A8S1VLC4"/>
<keyword evidence="3" id="KW-1185">Reference proteome</keyword>
<gene>
    <name evidence="2" type="ORF">POCTA_138.1.T0700097</name>
</gene>
<dbReference type="EMBL" id="CAJJDP010000069">
    <property type="protein sequence ID" value="CAD8178040.1"/>
    <property type="molecule type" value="Genomic_DNA"/>
</dbReference>